<dbReference type="GO" id="GO:0004252">
    <property type="term" value="F:serine-type endopeptidase activity"/>
    <property type="evidence" value="ECO:0007669"/>
    <property type="project" value="UniProtKB-UniRule"/>
</dbReference>
<feature type="active site" description="Charge relay system" evidence="8">
    <location>
        <position position="1086"/>
    </location>
</feature>
<dbReference type="SUPFAM" id="SSF54897">
    <property type="entry name" value="Protease propeptides/inhibitors"/>
    <property type="match status" value="2"/>
</dbReference>
<dbReference type="SUPFAM" id="SSF52743">
    <property type="entry name" value="Subtilisin-like"/>
    <property type="match status" value="2"/>
</dbReference>
<feature type="active site" description="Charge relay system" evidence="8">
    <location>
        <position position="841"/>
    </location>
</feature>
<keyword evidence="2 8" id="KW-0645">Protease</keyword>
<evidence type="ECO:0000259" key="10">
    <source>
        <dbReference type="PROSITE" id="PS51695"/>
    </source>
</evidence>
<dbReference type="GO" id="GO:0008240">
    <property type="term" value="F:tripeptidyl-peptidase activity"/>
    <property type="evidence" value="ECO:0007669"/>
    <property type="project" value="TreeGrafter"/>
</dbReference>
<dbReference type="PROSITE" id="PS51695">
    <property type="entry name" value="SEDOLISIN"/>
    <property type="match status" value="2"/>
</dbReference>
<protein>
    <recommendedName>
        <fullName evidence="10">Peptidase S53 domain-containing protein</fullName>
    </recommendedName>
</protein>
<evidence type="ECO:0000313" key="11">
    <source>
        <dbReference type="EMBL" id="KAJ3490730.1"/>
    </source>
</evidence>
<keyword evidence="7" id="KW-0865">Zymogen</keyword>
<keyword evidence="5 8" id="KW-0720">Serine protease</keyword>
<dbReference type="InterPro" id="IPR015366">
    <property type="entry name" value="S53_propep"/>
</dbReference>
<dbReference type="CDD" id="cd04056">
    <property type="entry name" value="Peptidases_S53"/>
    <property type="match status" value="2"/>
</dbReference>
<keyword evidence="3 8" id="KW-0479">Metal-binding</keyword>
<dbReference type="Pfam" id="PF09286">
    <property type="entry name" value="Pro-kuma_activ"/>
    <property type="match status" value="2"/>
</dbReference>
<keyword evidence="12" id="KW-1185">Reference proteome</keyword>
<gene>
    <name evidence="11" type="ORF">NLI96_g1240</name>
</gene>
<sequence>MRALFVSVVLGLATLTTAAPKGCAHKVKESIPPPRGWVQRRPAPPNLTIDLRIALPQPNFHLLEKELYEVSDPFHERYGNHLTMEEVDELITPHPESIELVSEWLASHGLSEDDLARSSAKDWIRVRVPISLAEKMLDTKYHIWENEKDGNTIVRTTSYSLPEHIHDHVDLVQPTTLFSTLRGMRTTFRFAHEVPQATDPNAAPISVESASGGQVDASCNNLITITCLQQLYNAVGFTPSATDVNRIGITGYLEQFANFDDLQTFYAQERTDALGSNFTVVSVNGGLNDQTDPGAEANLDVQFAFGLSFPTPATFFTTGGRPPFIPDLDTPTNTNEPYLDWLDFILTDPNPPQTISTSYADDEQTVPVSFAQRVCAGFAQLGARGVSLTFSSGDGGVGDGDSDPATQTCITNDGTNKTAFIPLFPPACPYVTAVGGTINVPETAVFFSGGGFSNVFPRPSFQDEVVSAFLDTLPTGTYAGLFNPLSSGLAPLGFLNPLLYSLDKLSAQALNDITTGNNPGCGTPGFNATQGWDPVTGLGTPNFGVLKDLVTSAQFSFLGFVVAAPQGCSHKLKETIQPPRGWIQRRPAPPDLTIDLRIALPQSNYAQLEQHLYEISDPFHERYGEHLTKEEVEELVAPHPESFDRVVKWLASHGLTESDLSLSPARDWLKFKVPISLAEKMLDTKYHVWENTKNGNTMVRTTDYSLPEDLHDHIELVQPTTLFATFKNLASTFHLVDDPADTASVDAPPIVVPSAARGQVDNNCNYKITINCLQQLYNTLGYTPSATNGNQIAVTGFLELFASFADLQQFYGLQRKEALGTNFTIISVNGGQNDQANPGGEANLDTQYAFGLAFPTPGTFYTTAGRPPFNPDSTTPENTNEPYLEWVEYVLSHPNPPQTIRVCEAFAQLGARGVSLIFSSGDGGVGDGNQDPKTQECFSNDGKNKTAFIPLFPPSCPFLMLEAGTPQTLTSVSVKSGVRHKDHDMTSTVDTGIEIPLLLSNSVTSVGGTVNVPEKGVYFSGGGFSNLFPRPKFQDKAIPAYLKTIPKGTYDGLFNPNGRAIPDVAAQAMRYQVVLAGQIVSAAGTSAAAPTFGGVISLLNDVRISKGKSPLGWLNPMLYALGDKWPEALNDIIVGNNPGCGTPGFNATKGWDAVTGWGTPNFGKLKEVVTLLP</sequence>
<dbReference type="Proteomes" id="UP001212997">
    <property type="component" value="Unassembled WGS sequence"/>
</dbReference>
<dbReference type="GO" id="GO:0006508">
    <property type="term" value="P:proteolysis"/>
    <property type="evidence" value="ECO:0007669"/>
    <property type="project" value="UniProtKB-KW"/>
</dbReference>
<keyword evidence="4 8" id="KW-0378">Hydrolase</keyword>
<evidence type="ECO:0000256" key="3">
    <source>
        <dbReference type="ARBA" id="ARBA00022723"/>
    </source>
</evidence>
<dbReference type="InterPro" id="IPR050819">
    <property type="entry name" value="Tripeptidyl-peptidase_I"/>
</dbReference>
<feature type="active site" description="Charge relay system" evidence="8">
    <location>
        <position position="845"/>
    </location>
</feature>
<dbReference type="PANTHER" id="PTHR14218">
    <property type="entry name" value="PROTEASE S8 TRIPEPTIDYL PEPTIDASE I CLN2"/>
    <property type="match status" value="1"/>
</dbReference>
<evidence type="ECO:0000313" key="12">
    <source>
        <dbReference type="Proteomes" id="UP001212997"/>
    </source>
</evidence>
<dbReference type="GO" id="GO:0005576">
    <property type="term" value="C:extracellular region"/>
    <property type="evidence" value="ECO:0007669"/>
    <property type="project" value="UniProtKB-SubCell"/>
</dbReference>
<accession>A0AAD5YHQ3</accession>
<comment type="caution">
    <text evidence="8">Lacks conserved residue(s) required for the propagation of feature annotation.</text>
</comment>
<dbReference type="SMART" id="SM00944">
    <property type="entry name" value="Pro-kuma_activ"/>
    <property type="match status" value="2"/>
</dbReference>
<comment type="subcellular location">
    <subcellularLocation>
        <location evidence="1">Secreted</location>
        <location evidence="1">Extracellular space</location>
    </subcellularLocation>
</comment>
<feature type="domain" description="Peptidase S53" evidence="10">
    <location>
        <begin position="767"/>
        <end position="1172"/>
    </location>
</feature>
<evidence type="ECO:0000256" key="1">
    <source>
        <dbReference type="ARBA" id="ARBA00004239"/>
    </source>
</evidence>
<evidence type="ECO:0000256" key="6">
    <source>
        <dbReference type="ARBA" id="ARBA00022837"/>
    </source>
</evidence>
<comment type="cofactor">
    <cofactor evidence="8">
        <name>Ca(2+)</name>
        <dbReference type="ChEBI" id="CHEBI:29108"/>
    </cofactor>
    <text evidence="8">Binds 1 Ca(2+) ion per subunit.</text>
</comment>
<feature type="domain" description="Peptidase S53" evidence="10">
    <location>
        <begin position="222"/>
        <end position="603"/>
    </location>
</feature>
<name>A0AAD5YHQ3_9APHY</name>
<dbReference type="InterPro" id="IPR036852">
    <property type="entry name" value="Peptidase_S8/S53_dom_sf"/>
</dbReference>
<feature type="binding site" evidence="8">
    <location>
        <position position="1131"/>
    </location>
    <ligand>
        <name>Ca(2+)</name>
        <dbReference type="ChEBI" id="CHEBI:29108"/>
    </ligand>
</feature>
<feature type="binding site" evidence="8">
    <location>
        <position position="1132"/>
    </location>
    <ligand>
        <name>Ca(2+)</name>
        <dbReference type="ChEBI" id="CHEBI:29108"/>
    </ligand>
</feature>
<feature type="binding site" evidence="8">
    <location>
        <position position="1150"/>
    </location>
    <ligand>
        <name>Ca(2+)</name>
        <dbReference type="ChEBI" id="CHEBI:29108"/>
    </ligand>
</feature>
<evidence type="ECO:0000256" key="8">
    <source>
        <dbReference type="PROSITE-ProRule" id="PRU01032"/>
    </source>
</evidence>
<comment type="caution">
    <text evidence="11">The sequence shown here is derived from an EMBL/GenBank/DDBJ whole genome shotgun (WGS) entry which is preliminary data.</text>
</comment>
<keyword evidence="9" id="KW-0732">Signal</keyword>
<dbReference type="InterPro" id="IPR030400">
    <property type="entry name" value="Sedolisin_dom"/>
</dbReference>
<proteinExistence type="predicted"/>
<reference evidence="11" key="1">
    <citation type="submission" date="2022-07" db="EMBL/GenBank/DDBJ databases">
        <title>Genome Sequence of Physisporinus lineatus.</title>
        <authorList>
            <person name="Buettner E."/>
        </authorList>
    </citation>
    <scope>NUCLEOTIDE SEQUENCE</scope>
    <source>
        <strain evidence="11">VT162</strain>
    </source>
</reference>
<evidence type="ECO:0000256" key="4">
    <source>
        <dbReference type="ARBA" id="ARBA00022801"/>
    </source>
</evidence>
<keyword evidence="6 8" id="KW-0106">Calcium</keyword>
<dbReference type="GO" id="GO:0046872">
    <property type="term" value="F:metal ion binding"/>
    <property type="evidence" value="ECO:0007669"/>
    <property type="project" value="UniProtKB-UniRule"/>
</dbReference>
<feature type="chain" id="PRO_5041994954" description="Peptidase S53 domain-containing protein" evidence="9">
    <location>
        <begin position="19"/>
        <end position="1173"/>
    </location>
</feature>
<organism evidence="11 12">
    <name type="scientific">Meripilus lineatus</name>
    <dbReference type="NCBI Taxonomy" id="2056292"/>
    <lineage>
        <taxon>Eukaryota</taxon>
        <taxon>Fungi</taxon>
        <taxon>Dikarya</taxon>
        <taxon>Basidiomycota</taxon>
        <taxon>Agaricomycotina</taxon>
        <taxon>Agaricomycetes</taxon>
        <taxon>Polyporales</taxon>
        <taxon>Meripilaceae</taxon>
        <taxon>Meripilus</taxon>
    </lineage>
</organism>
<feature type="binding site" evidence="8">
    <location>
        <position position="1152"/>
    </location>
    <ligand>
        <name>Ca(2+)</name>
        <dbReference type="ChEBI" id="CHEBI:29108"/>
    </ligand>
</feature>
<dbReference type="EMBL" id="JANAWD010000023">
    <property type="protein sequence ID" value="KAJ3490730.1"/>
    <property type="molecule type" value="Genomic_DNA"/>
</dbReference>
<evidence type="ECO:0000256" key="5">
    <source>
        <dbReference type="ARBA" id="ARBA00022825"/>
    </source>
</evidence>
<evidence type="ECO:0000256" key="9">
    <source>
        <dbReference type="SAM" id="SignalP"/>
    </source>
</evidence>
<dbReference type="Gene3D" id="3.40.50.200">
    <property type="entry name" value="Peptidase S8/S53 domain"/>
    <property type="match status" value="3"/>
</dbReference>
<evidence type="ECO:0000256" key="7">
    <source>
        <dbReference type="ARBA" id="ARBA00023145"/>
    </source>
</evidence>
<dbReference type="CDD" id="cd11377">
    <property type="entry name" value="Pro-peptidase_S53"/>
    <property type="match status" value="2"/>
</dbReference>
<feature type="signal peptide" evidence="9">
    <location>
        <begin position="1"/>
        <end position="18"/>
    </location>
</feature>
<evidence type="ECO:0000256" key="2">
    <source>
        <dbReference type="ARBA" id="ARBA00022670"/>
    </source>
</evidence>
<dbReference type="AlphaFoldDB" id="A0AAD5YHQ3"/>
<dbReference type="PANTHER" id="PTHR14218:SF15">
    <property type="entry name" value="TRIPEPTIDYL-PEPTIDASE 1"/>
    <property type="match status" value="1"/>
</dbReference>